<protein>
    <submittedName>
        <fullName evidence="1">Uncharacterized protein</fullName>
    </submittedName>
</protein>
<dbReference type="RefSeq" id="WP_159748925.1">
    <property type="nucleotide sequence ID" value="NZ_WUQX01000001.1"/>
</dbReference>
<evidence type="ECO:0000313" key="2">
    <source>
        <dbReference type="Proteomes" id="UP000460412"/>
    </source>
</evidence>
<name>A0A7X3MCS2_9FIRM</name>
<dbReference type="AlphaFoldDB" id="A0A7X3MCS2"/>
<comment type="caution">
    <text evidence="1">The sequence shown here is derived from an EMBL/GenBank/DDBJ whole genome shotgun (WGS) entry which is preliminary data.</text>
</comment>
<keyword evidence="2" id="KW-1185">Reference proteome</keyword>
<gene>
    <name evidence="1" type="ORF">GN277_00395</name>
</gene>
<dbReference type="EMBL" id="WUQX01000001">
    <property type="protein sequence ID" value="MXP73957.1"/>
    <property type="molecule type" value="Genomic_DNA"/>
</dbReference>
<dbReference type="InterPro" id="IPR046097">
    <property type="entry name" value="DUF6033"/>
</dbReference>
<evidence type="ECO:0000313" key="1">
    <source>
        <dbReference type="EMBL" id="MXP73957.1"/>
    </source>
</evidence>
<reference evidence="1 2" key="1">
    <citation type="submission" date="2019-12" db="EMBL/GenBank/DDBJ databases">
        <title>Sporaefaciens musculi gen. nov., sp. nov., a novel bacterium isolated from the caecum of an obese mouse.</title>
        <authorList>
            <person name="Rasmussen T.S."/>
            <person name="Streidl T."/>
            <person name="Hitch T.C.A."/>
            <person name="Wortmann E."/>
            <person name="Deptula P."/>
            <person name="Hansen M."/>
            <person name="Nielsen D.S."/>
            <person name="Clavel T."/>
            <person name="Vogensen F.K."/>
        </authorList>
    </citation>
    <scope>NUCLEOTIDE SEQUENCE [LARGE SCALE GENOMIC DNA]</scope>
    <source>
        <strain evidence="1 2">WCA-9-b2</strain>
    </source>
</reference>
<organism evidence="1 2">
    <name type="scientific">Sporofaciens musculi</name>
    <dbReference type="NCBI Taxonomy" id="2681861"/>
    <lineage>
        <taxon>Bacteria</taxon>
        <taxon>Bacillati</taxon>
        <taxon>Bacillota</taxon>
        <taxon>Clostridia</taxon>
        <taxon>Lachnospirales</taxon>
        <taxon>Lachnospiraceae</taxon>
        <taxon>Sporofaciens</taxon>
    </lineage>
</organism>
<accession>A0A7X3MCS2</accession>
<sequence>MKVRNRSVYSDSQIALLKMDSQKDVENNTSASQSDAASMMKYLKQTYKNIYFSVISFENHQQISQYGAGQTGMNNVAISEKLLEKMSTDENLRQHVENILNHLDQYQKSANVEALLKNKELVGMGLVIGEDGQVSKWTAMKKKDESTQPTWWREQKSTSFYANKKSPKVSSYSYSHTSSMMRLASARNVTSVKGLIAAKYGEIQRVKTQVSDSAEAARIVRKIKSVIQSGNIKIARLHKEENLQLRQKSAERKMKEKLALQLAQELKRKQRARMGLEQCQTSTAHMDDVMPNSAMSDEQFRQMAEQYVDSLSSTALSSEVASLLGSGAAGGVSVEVMSAPVTSVEFIDCSA</sequence>
<dbReference type="Proteomes" id="UP000460412">
    <property type="component" value="Unassembled WGS sequence"/>
</dbReference>
<dbReference type="Pfam" id="PF19498">
    <property type="entry name" value="DUF6033"/>
    <property type="match status" value="1"/>
</dbReference>
<proteinExistence type="predicted"/>